<keyword evidence="8" id="KW-0051">Antiviral defense</keyword>
<evidence type="ECO:0000256" key="5">
    <source>
        <dbReference type="ARBA" id="ARBA00022801"/>
    </source>
</evidence>
<dbReference type="PROSITE" id="PS51643">
    <property type="entry name" value="HD_CAS3"/>
    <property type="match status" value="1"/>
</dbReference>
<evidence type="ECO:0000256" key="1">
    <source>
        <dbReference type="ARBA" id="ARBA00006847"/>
    </source>
</evidence>
<dbReference type="AlphaFoldDB" id="A0A662ZLG9"/>
<dbReference type="Pfam" id="PF22590">
    <property type="entry name" value="Cas3-like_C_2"/>
    <property type="match status" value="1"/>
</dbReference>
<keyword evidence="7" id="KW-0067">ATP-binding</keyword>
<sequence>MMVVFVSESEKGAIKTTERVLDAFALRIGKSTWRTVITQDGLKMVKVLLGKTATKNTAVSCHWIRSRSVSQLLWIVGNKNKFDILDGIVPVNYTEKSILSNYESVGWDYMPMLQSLVAVSALFHDLGKSSLYFQNKLKCCSNTTDPFRHELVSAMLLWGIYGFFCDKGKDWLKELSVGNVPCYKDIINYCRTYNEWDDRFRPFKVSKGSTDSLLLCVLWLILSHHRLPSPVTNEGKKYSEGDIPDNFLNDLYGLFSIITVGNAYKRQSSCKNDIEELDQCFNFPEWIDDFSMVWFNHLKKWSSRLADSRLLFAHYSGHDLRAVLKYARLSLMLGDHNYSSKDNDLSWRSKSNLFANTFKTTRELKQKLDEHLCGVCDTAVKIAYFLPYLESNMPYAENVKELTRRVSLPRFIWQNQAVDKLKKFNRENENQDIKGGFILNMASTGCGKTIANAKIALGIGKNDKLRFTLALGLRTLTLQTGDEYRNKLGMSDEEVAVIVGSSAIKYLHQHDRPNEDEMDFSDSSSSLFDEYVDFNGILQHDLFSTITGDEKQLQLLCAPVLVCTIDQLMPATECVKGGKYIPPFMRLMTSNLVIDEVDDFSTNDLFAVGRLVYLAGTFGKKVILSSATIPYEVVVAFFNAYYKGLMVYEKLNKCSRKIMCMWVDEFNTQMEIFEKDKTPKFSEMHKIFINKRIKNLTDNKSFFRMGQVFKSPFDDIDEGDLSKAYFKYILDASLELHDFNHVEDPETYKEVSFGVIRMANIDPCVKVAKYLCEAELPLDTEIRVMVYHSRQVLLMRHYQEKYLDTLLKRKNENVKKPKILEDVFVRKIINKSKASKILFVVVATPVAEVGRDHDYDWAVIEPSSWRSIIQMSGRVNRHRNIPITNPNVSIMQFNYKAFINKDAKNECYFIKPGYEEDSDKPWEKHDLSEYLHGLSNNNKFGITAVDRITTDYKNNKNKLSSQELIALGNKIKNNTKIYGFLGYGNSYADLTSIPQTLNKFRQSNPVYTIVYRFEDKNFDEAHFFEKDSQNNWNNFSKTYTIKNIQDYKYTDRLWLNRNYKSCVEEYSEQFDKSFDDVADYFGEVHLPIYKNNWIYSDNFGVYSQEDEFKED</sequence>
<dbReference type="OrthoDB" id="220028at2"/>
<evidence type="ECO:0000256" key="7">
    <source>
        <dbReference type="ARBA" id="ARBA00022840"/>
    </source>
</evidence>
<keyword evidence="5" id="KW-0378">Hydrolase</keyword>
<dbReference type="InterPro" id="IPR048823">
    <property type="entry name" value="Cas3_I-F_Cas2"/>
</dbReference>
<evidence type="ECO:0000256" key="2">
    <source>
        <dbReference type="ARBA" id="ARBA00009046"/>
    </source>
</evidence>
<dbReference type="GO" id="GO:0051607">
    <property type="term" value="P:defense response to virus"/>
    <property type="evidence" value="ECO:0007669"/>
    <property type="project" value="UniProtKB-KW"/>
</dbReference>
<keyword evidence="6 10" id="KW-0347">Helicase</keyword>
<evidence type="ECO:0000256" key="6">
    <source>
        <dbReference type="ARBA" id="ARBA00022806"/>
    </source>
</evidence>
<protein>
    <submittedName>
        <fullName evidence="10">CRISPR-associated endonuclease/helicase Cas3</fullName>
    </submittedName>
</protein>
<dbReference type="InterPro" id="IPR027417">
    <property type="entry name" value="P-loop_NTPase"/>
</dbReference>
<gene>
    <name evidence="10" type="ORF">SAMN02910344_02205</name>
</gene>
<feature type="domain" description="HD Cas3-type" evidence="9">
    <location>
        <begin position="105"/>
        <end position="310"/>
    </location>
</feature>
<evidence type="ECO:0000256" key="4">
    <source>
        <dbReference type="ARBA" id="ARBA00022741"/>
    </source>
</evidence>
<dbReference type="InterPro" id="IPR038257">
    <property type="entry name" value="CRISPR-assoc_Cas3_HD_sf"/>
</dbReference>
<dbReference type="GO" id="GO:0016787">
    <property type="term" value="F:hydrolase activity"/>
    <property type="evidence" value="ECO:0007669"/>
    <property type="project" value="UniProtKB-KW"/>
</dbReference>
<dbReference type="GO" id="GO:0046872">
    <property type="term" value="F:metal ion binding"/>
    <property type="evidence" value="ECO:0007669"/>
    <property type="project" value="UniProtKB-KW"/>
</dbReference>
<evidence type="ECO:0000313" key="11">
    <source>
        <dbReference type="Proteomes" id="UP000243745"/>
    </source>
</evidence>
<dbReference type="InterPro" id="IPR013395">
    <property type="entry name" value="CRISPR-assoc_Cas3_yers"/>
</dbReference>
<organism evidence="10 11">
    <name type="scientific">Ruminobacter amylophilus</name>
    <dbReference type="NCBI Taxonomy" id="867"/>
    <lineage>
        <taxon>Bacteria</taxon>
        <taxon>Pseudomonadati</taxon>
        <taxon>Pseudomonadota</taxon>
        <taxon>Gammaproteobacteria</taxon>
        <taxon>Aeromonadales</taxon>
        <taxon>Succinivibrionaceae</taxon>
        <taxon>Ruminobacter</taxon>
    </lineage>
</organism>
<comment type="similarity">
    <text evidence="2">In the central section; belongs to the CRISPR-associated helicase Cas3 family.</text>
</comment>
<dbReference type="Pfam" id="PF21384">
    <property type="entry name" value="Cas3_I-F_Cas2"/>
    <property type="match status" value="1"/>
</dbReference>
<reference evidence="10 11" key="1">
    <citation type="submission" date="2016-10" db="EMBL/GenBank/DDBJ databases">
        <authorList>
            <person name="Varghese N."/>
            <person name="Submissions S."/>
        </authorList>
    </citation>
    <scope>NUCLEOTIDE SEQUENCE [LARGE SCALE GENOMIC DNA]</scope>
    <source>
        <strain evidence="10 11">DSM 1361</strain>
    </source>
</reference>
<dbReference type="InterPro" id="IPR054712">
    <property type="entry name" value="Cas3-like_dom"/>
</dbReference>
<dbReference type="RefSeq" id="WP_093143717.1">
    <property type="nucleotide sequence ID" value="NZ_FOXF01000068.1"/>
</dbReference>
<dbReference type="GO" id="GO:0005524">
    <property type="term" value="F:ATP binding"/>
    <property type="evidence" value="ECO:0007669"/>
    <property type="project" value="UniProtKB-KW"/>
</dbReference>
<keyword evidence="4" id="KW-0547">Nucleotide-binding</keyword>
<evidence type="ECO:0000259" key="9">
    <source>
        <dbReference type="PROSITE" id="PS51643"/>
    </source>
</evidence>
<evidence type="ECO:0000256" key="3">
    <source>
        <dbReference type="ARBA" id="ARBA00022723"/>
    </source>
</evidence>
<keyword evidence="10" id="KW-0540">Nuclease</keyword>
<dbReference type="GO" id="GO:0004519">
    <property type="term" value="F:endonuclease activity"/>
    <property type="evidence" value="ECO:0007669"/>
    <property type="project" value="UniProtKB-KW"/>
</dbReference>
<dbReference type="SUPFAM" id="SSF52540">
    <property type="entry name" value="P-loop containing nucleoside triphosphate hydrolases"/>
    <property type="match status" value="1"/>
</dbReference>
<dbReference type="NCBIfam" id="TIGR02562">
    <property type="entry name" value="cas3_yersinia"/>
    <property type="match status" value="1"/>
</dbReference>
<proteinExistence type="inferred from homology"/>
<dbReference type="EMBL" id="FOXF01000068">
    <property type="protein sequence ID" value="SFP74450.1"/>
    <property type="molecule type" value="Genomic_DNA"/>
</dbReference>
<dbReference type="GO" id="GO:0004386">
    <property type="term" value="F:helicase activity"/>
    <property type="evidence" value="ECO:0007669"/>
    <property type="project" value="UniProtKB-KW"/>
</dbReference>
<evidence type="ECO:0000256" key="8">
    <source>
        <dbReference type="ARBA" id="ARBA00023118"/>
    </source>
</evidence>
<dbReference type="InterPro" id="IPR006483">
    <property type="entry name" value="CRISPR-assoc_Cas3_HD"/>
</dbReference>
<name>A0A662ZLG9_9GAMM</name>
<dbReference type="Gene3D" id="1.10.3210.30">
    <property type="match status" value="1"/>
</dbReference>
<dbReference type="Gene3D" id="3.40.50.300">
    <property type="entry name" value="P-loop containing nucleotide triphosphate hydrolases"/>
    <property type="match status" value="1"/>
</dbReference>
<keyword evidence="10" id="KW-0255">Endonuclease</keyword>
<keyword evidence="3" id="KW-0479">Metal-binding</keyword>
<keyword evidence="11" id="KW-1185">Reference proteome</keyword>
<comment type="similarity">
    <text evidence="1">In the N-terminal section; belongs to the CRISPR-associated nuclease Cas3-HD family.</text>
</comment>
<accession>A0A662ZLG9</accession>
<evidence type="ECO:0000313" key="10">
    <source>
        <dbReference type="EMBL" id="SFP74450.1"/>
    </source>
</evidence>
<dbReference type="Proteomes" id="UP000243745">
    <property type="component" value="Unassembled WGS sequence"/>
</dbReference>